<accession>A0ACC0JFW4</accession>
<evidence type="ECO:0000313" key="2">
    <source>
        <dbReference type="Proteomes" id="UP001064048"/>
    </source>
</evidence>
<protein>
    <submittedName>
        <fullName evidence="1">Uncharacterized protein</fullName>
    </submittedName>
</protein>
<keyword evidence="2" id="KW-1185">Reference proteome</keyword>
<evidence type="ECO:0000313" key="1">
    <source>
        <dbReference type="EMBL" id="KAI8423003.1"/>
    </source>
</evidence>
<name>A0ACC0JFW4_CHOFU</name>
<gene>
    <name evidence="1" type="ORF">MSG28_014091</name>
</gene>
<comment type="caution">
    <text evidence="1">The sequence shown here is derived from an EMBL/GenBank/DDBJ whole genome shotgun (WGS) entry which is preliminary data.</text>
</comment>
<proteinExistence type="predicted"/>
<organism evidence="1 2">
    <name type="scientific">Choristoneura fumiferana</name>
    <name type="common">Spruce budworm moth</name>
    <name type="synonym">Archips fumiferana</name>
    <dbReference type="NCBI Taxonomy" id="7141"/>
    <lineage>
        <taxon>Eukaryota</taxon>
        <taxon>Metazoa</taxon>
        <taxon>Ecdysozoa</taxon>
        <taxon>Arthropoda</taxon>
        <taxon>Hexapoda</taxon>
        <taxon>Insecta</taxon>
        <taxon>Pterygota</taxon>
        <taxon>Neoptera</taxon>
        <taxon>Endopterygota</taxon>
        <taxon>Lepidoptera</taxon>
        <taxon>Glossata</taxon>
        <taxon>Ditrysia</taxon>
        <taxon>Tortricoidea</taxon>
        <taxon>Tortricidae</taxon>
        <taxon>Tortricinae</taxon>
        <taxon>Choristoneura</taxon>
    </lineage>
</organism>
<sequence length="793" mass="90224">MAISAQRDLVSSMKTETFLNVSIINKFYSLPPELRQFNKDALEKLTQNVFNPLSYYLVSIVDPEKAAALSWPLYDTKTERTYRNELSAFIADYSGKGLLSPVMSSYLVNPACYKVTVFMFQLSQLAVQKILKSKMKRDHQKKLYCEMKEKYKSVIQDPGFVETVERENEVMLKKLANYLQKRKKYEKIAKLFGDRIRSMGDKLLKLKAQEYIDSLVDSFVDDSLDEATKLSILEIKNVNKPAPFFDAWLEDIDLELGMLESEWESKMSSMVKSATKTMELTKELIERQTGEADKSSYMVEYNHVTDEICTKDLQDKVNSQQKYILKNIVKHERLSFPNLIRGYIVAVSYILKNKQIGDGVYQFNEYLQHGNKSYSEMVMAMKNLMERVGNAESRLEPSIVSFNQSISIKEVPEIPPLPDLSDLSMKRDPQVYFDTFTPLGLPKNRFNLRKTNTGTASFLKPQNRSLMHQIPRDDFLKNFASGPFFERQNSNPNACNLSIISQVHARSNETIAECSSGFTKQQIQRLLSTHKKSSSTKKHKFKLDRPQIHVKKGLFNISNTSSENGIVRCHSSPNLLEIKEKQFTQRRRKLSIMQEGSPSLVEVSGIMSLEQKHTPLSLDRSPMNNTAVPIPGIVITPSKESNFTKNTAVENGDSSVTSLGPKKSIDAEEDTSNITPKSRIPVPVKKTSSIEKIINRFKRVRANVVAMEDDVNIKTIVEEKENFNAVNVDVFTANKILLPDLLSPSCSMFTFKASEFLDPISNDVETEVRKPRESLGTALGVDNTFLDQFDLID</sequence>
<reference evidence="1 2" key="1">
    <citation type="journal article" date="2022" name="Genome Biol. Evol.">
        <title>The Spruce Budworm Genome: Reconstructing the Evolutionary History of Antifreeze Proteins.</title>
        <authorList>
            <person name="Beliveau C."/>
            <person name="Gagne P."/>
            <person name="Picq S."/>
            <person name="Vernygora O."/>
            <person name="Keeling C.I."/>
            <person name="Pinkney K."/>
            <person name="Doucet D."/>
            <person name="Wen F."/>
            <person name="Johnston J.S."/>
            <person name="Maaroufi H."/>
            <person name="Boyle B."/>
            <person name="Laroche J."/>
            <person name="Dewar K."/>
            <person name="Juretic N."/>
            <person name="Blackburn G."/>
            <person name="Nisole A."/>
            <person name="Brunet B."/>
            <person name="Brandao M."/>
            <person name="Lumley L."/>
            <person name="Duan J."/>
            <person name="Quan G."/>
            <person name="Lucarotti C.J."/>
            <person name="Roe A.D."/>
            <person name="Sperling F.A.H."/>
            <person name="Levesque R.C."/>
            <person name="Cusson M."/>
        </authorList>
    </citation>
    <scope>NUCLEOTIDE SEQUENCE [LARGE SCALE GENOMIC DNA]</scope>
    <source>
        <strain evidence="1">Glfc:IPQL:Cfum</strain>
    </source>
</reference>
<dbReference type="EMBL" id="CM046125">
    <property type="protein sequence ID" value="KAI8423003.1"/>
    <property type="molecule type" value="Genomic_DNA"/>
</dbReference>
<dbReference type="Proteomes" id="UP001064048">
    <property type="component" value="Chromosome 25"/>
</dbReference>